<feature type="domain" description="Serine aminopeptidase S33" evidence="1">
    <location>
        <begin position="67"/>
        <end position="173"/>
    </location>
</feature>
<dbReference type="PANTHER" id="PTHR12277">
    <property type="entry name" value="ALPHA/BETA HYDROLASE DOMAIN-CONTAINING PROTEIN"/>
    <property type="match status" value="1"/>
</dbReference>
<name>A0A5N5MC96_9ROSI</name>
<evidence type="ECO:0000259" key="1">
    <source>
        <dbReference type="Pfam" id="PF12146"/>
    </source>
</evidence>
<comment type="caution">
    <text evidence="2">The sequence shown here is derived from an EMBL/GenBank/DDBJ whole genome shotgun (WGS) entry which is preliminary data.</text>
</comment>
<dbReference type="PANTHER" id="PTHR12277:SF167">
    <property type="entry name" value="ALPHA_BETA-HYDROLASES SUPERFAMILY PROTEIN"/>
    <property type="match status" value="1"/>
</dbReference>
<dbReference type="Proteomes" id="UP000326939">
    <property type="component" value="Chromosome 6"/>
</dbReference>
<reference evidence="3" key="1">
    <citation type="journal article" date="2019" name="Gigascience">
        <title>De novo genome assembly of the endangered Acer yangbiense, a plant species with extremely small populations endemic to Yunnan Province, China.</title>
        <authorList>
            <person name="Yang J."/>
            <person name="Wariss H.M."/>
            <person name="Tao L."/>
            <person name="Zhang R."/>
            <person name="Yun Q."/>
            <person name="Hollingsworth P."/>
            <person name="Dao Z."/>
            <person name="Luo G."/>
            <person name="Guo H."/>
            <person name="Ma Y."/>
            <person name="Sun W."/>
        </authorList>
    </citation>
    <scope>NUCLEOTIDE SEQUENCE [LARGE SCALE GENOMIC DNA]</scope>
    <source>
        <strain evidence="3">cv. br00</strain>
    </source>
</reference>
<dbReference type="Pfam" id="PF12146">
    <property type="entry name" value="Hydrolase_4"/>
    <property type="match status" value="1"/>
</dbReference>
<evidence type="ECO:0000313" key="2">
    <source>
        <dbReference type="EMBL" id="KAB5552824.1"/>
    </source>
</evidence>
<organism evidence="2 3">
    <name type="scientific">Salix brachista</name>
    <dbReference type="NCBI Taxonomy" id="2182728"/>
    <lineage>
        <taxon>Eukaryota</taxon>
        <taxon>Viridiplantae</taxon>
        <taxon>Streptophyta</taxon>
        <taxon>Embryophyta</taxon>
        <taxon>Tracheophyta</taxon>
        <taxon>Spermatophyta</taxon>
        <taxon>Magnoliopsida</taxon>
        <taxon>eudicotyledons</taxon>
        <taxon>Gunneridae</taxon>
        <taxon>Pentapetalae</taxon>
        <taxon>rosids</taxon>
        <taxon>fabids</taxon>
        <taxon>Malpighiales</taxon>
        <taxon>Salicaceae</taxon>
        <taxon>Saliceae</taxon>
        <taxon>Salix</taxon>
    </lineage>
</organism>
<dbReference type="AlphaFoldDB" id="A0A5N5MC96"/>
<gene>
    <name evidence="2" type="ORF">DKX38_010135</name>
</gene>
<proteinExistence type="predicted"/>
<dbReference type="Gene3D" id="3.40.50.1820">
    <property type="entry name" value="alpha/beta hydrolase"/>
    <property type="match status" value="1"/>
</dbReference>
<evidence type="ECO:0000313" key="3">
    <source>
        <dbReference type="Proteomes" id="UP000326939"/>
    </source>
</evidence>
<dbReference type="EMBL" id="VDCV01000006">
    <property type="protein sequence ID" value="KAB5552824.1"/>
    <property type="molecule type" value="Genomic_DNA"/>
</dbReference>
<accession>A0A5N5MC96</accession>
<sequence length="275" mass="31267">MGNVTSSVAAKFAFFPPDPPTYDVFRERDGRLVLPGVTADKNMDVHLLETKVGNKIVATFWKHPFARFTVLYSHGNAADLGQMHELFIELRAHLRVNIMSYDYSGYGASSGKPSEFNTYHDIEAAYNCLKKDYGIKQEDLIVYGQSVGSGPTLHLASRLQKLRGVVLHSAILSGIRVLYPVKMTFWFDIFKGTNDDIVDLSHGKRLWELAREKYDPLWVKGGGHCNLETYPEYIKHLRKFINAMEKISMVKPTKQLTQNPSIEVKHNKCLRFGKI</sequence>
<dbReference type="InterPro" id="IPR022742">
    <property type="entry name" value="Hydrolase_4"/>
</dbReference>
<keyword evidence="3" id="KW-1185">Reference proteome</keyword>
<protein>
    <recommendedName>
        <fullName evidence="1">Serine aminopeptidase S33 domain-containing protein</fullName>
    </recommendedName>
</protein>
<dbReference type="SUPFAM" id="SSF53474">
    <property type="entry name" value="alpha/beta-Hydrolases"/>
    <property type="match status" value="1"/>
</dbReference>
<dbReference type="InterPro" id="IPR029058">
    <property type="entry name" value="AB_hydrolase_fold"/>
</dbReference>